<protein>
    <submittedName>
        <fullName evidence="1">Ferritin-like domain-containing protein</fullName>
    </submittedName>
</protein>
<dbReference type="Proteomes" id="UP000198598">
    <property type="component" value="Unassembled WGS sequence"/>
</dbReference>
<keyword evidence="2" id="KW-1185">Reference proteome</keyword>
<dbReference type="InterPro" id="IPR009078">
    <property type="entry name" value="Ferritin-like_SF"/>
</dbReference>
<proteinExistence type="predicted"/>
<dbReference type="OrthoDB" id="954262at2"/>
<dbReference type="EMBL" id="FOLQ01000003">
    <property type="protein sequence ID" value="SFD11595.1"/>
    <property type="molecule type" value="Genomic_DNA"/>
</dbReference>
<sequence>MKQLNEVQPKNSAPSIPAIPSVERRMFMRQLGLLSASTAAFLASCARPTDDLISPGSGHSGARMGASILPDGTIDLGSGDLGISNLAYTLDQLETAFYATALEKAYGISQQDRKVIAELHDHELVHREFFKALLDGNGIPMLDFDFSGISFSDRNSVFDAAQQFEDVGIAAFNGTGPLIEDLELLKIAGKLVSIEARHATLARYMLQPKSYFSLGHELIDPQGRDWALTPEEVVKKAQPYIKQKISVANLPKY</sequence>
<dbReference type="SUPFAM" id="SSF47240">
    <property type="entry name" value="Ferritin-like"/>
    <property type="match status" value="1"/>
</dbReference>
<accession>A0A1I1PPB1</accession>
<reference evidence="1 2" key="1">
    <citation type="submission" date="2016-10" db="EMBL/GenBank/DDBJ databases">
        <authorList>
            <person name="de Groot N.N."/>
        </authorList>
    </citation>
    <scope>NUCLEOTIDE SEQUENCE [LARGE SCALE GENOMIC DNA]</scope>
    <source>
        <strain evidence="1 2">DSM 26130</strain>
    </source>
</reference>
<evidence type="ECO:0000313" key="2">
    <source>
        <dbReference type="Proteomes" id="UP000198598"/>
    </source>
</evidence>
<dbReference type="AlphaFoldDB" id="A0A1I1PPB1"/>
<name>A0A1I1PPB1_9BACT</name>
<organism evidence="1 2">
    <name type="scientific">Spirosoma endophyticum</name>
    <dbReference type="NCBI Taxonomy" id="662367"/>
    <lineage>
        <taxon>Bacteria</taxon>
        <taxon>Pseudomonadati</taxon>
        <taxon>Bacteroidota</taxon>
        <taxon>Cytophagia</taxon>
        <taxon>Cytophagales</taxon>
        <taxon>Cytophagaceae</taxon>
        <taxon>Spirosoma</taxon>
    </lineage>
</organism>
<dbReference type="STRING" id="662367.SAMN05216167_103372"/>
<dbReference type="RefSeq" id="WP_093825854.1">
    <property type="nucleotide sequence ID" value="NZ_FOLQ01000003.1"/>
</dbReference>
<dbReference type="Pfam" id="PF13668">
    <property type="entry name" value="Ferritin_2"/>
    <property type="match status" value="1"/>
</dbReference>
<evidence type="ECO:0000313" key="1">
    <source>
        <dbReference type="EMBL" id="SFD11595.1"/>
    </source>
</evidence>
<gene>
    <name evidence="1" type="ORF">SAMN05216167_103372</name>
</gene>